<protein>
    <submittedName>
        <fullName evidence="11">Iron ABC transporter permease</fullName>
    </submittedName>
</protein>
<dbReference type="GO" id="GO:0005886">
    <property type="term" value="C:plasma membrane"/>
    <property type="evidence" value="ECO:0007669"/>
    <property type="project" value="UniProtKB-SubCell"/>
</dbReference>
<keyword evidence="2 8" id="KW-0813">Transport</keyword>
<dbReference type="InterPro" id="IPR035906">
    <property type="entry name" value="MetI-like_sf"/>
</dbReference>
<proteinExistence type="inferred from homology"/>
<dbReference type="PANTHER" id="PTHR43357:SF4">
    <property type="entry name" value="INNER MEMBRANE ABC TRANSPORTER PERMEASE PROTEIN YDCV"/>
    <property type="match status" value="1"/>
</dbReference>
<dbReference type="OrthoDB" id="725at2"/>
<comment type="caution">
    <text evidence="11">The sequence shown here is derived from an EMBL/GenBank/DDBJ whole genome shotgun (WGS) entry which is preliminary data.</text>
</comment>
<dbReference type="EMBL" id="SMRT01000003">
    <property type="protein sequence ID" value="TDF98686.1"/>
    <property type="molecule type" value="Genomic_DNA"/>
</dbReference>
<feature type="transmembrane region" description="Helical" evidence="8">
    <location>
        <begin position="130"/>
        <end position="150"/>
    </location>
</feature>
<feature type="transmembrane region" description="Helical" evidence="8">
    <location>
        <begin position="218"/>
        <end position="240"/>
    </location>
</feature>
<dbReference type="AlphaFoldDB" id="A0A4R5KST9"/>
<feature type="transmembrane region" description="Helical" evidence="8">
    <location>
        <begin position="420"/>
        <end position="440"/>
    </location>
</feature>
<comment type="subcellular location">
    <subcellularLocation>
        <location evidence="1">Cell inner membrane</location>
        <topology evidence="1">Multi-pass membrane protein</topology>
    </subcellularLocation>
    <subcellularLocation>
        <location evidence="8">Cell membrane</location>
        <topology evidence="8">Multi-pass membrane protein</topology>
    </subcellularLocation>
</comment>
<evidence type="ECO:0000313" key="11">
    <source>
        <dbReference type="EMBL" id="TDF98686.1"/>
    </source>
</evidence>
<evidence type="ECO:0000256" key="6">
    <source>
        <dbReference type="ARBA" id="ARBA00022989"/>
    </source>
</evidence>
<evidence type="ECO:0000256" key="8">
    <source>
        <dbReference type="RuleBase" id="RU363032"/>
    </source>
</evidence>
<dbReference type="Proteomes" id="UP000295636">
    <property type="component" value="Unassembled WGS sequence"/>
</dbReference>
<gene>
    <name evidence="11" type="ORF">E1757_09125</name>
</gene>
<feature type="transmembrane region" description="Helical" evidence="8">
    <location>
        <begin position="322"/>
        <end position="341"/>
    </location>
</feature>
<evidence type="ECO:0000256" key="3">
    <source>
        <dbReference type="ARBA" id="ARBA00022475"/>
    </source>
</evidence>
<feature type="domain" description="ABC transmembrane type-1" evidence="10">
    <location>
        <begin position="92"/>
        <end position="297"/>
    </location>
</feature>
<dbReference type="Pfam" id="PF00528">
    <property type="entry name" value="BPD_transp_1"/>
    <property type="match status" value="2"/>
</dbReference>
<feature type="transmembrane region" description="Helical" evidence="8">
    <location>
        <begin position="503"/>
        <end position="526"/>
    </location>
</feature>
<feature type="transmembrane region" description="Helical" evidence="8">
    <location>
        <begin position="279"/>
        <end position="301"/>
    </location>
</feature>
<keyword evidence="7 8" id="KW-0472">Membrane</keyword>
<feature type="transmembrane region" description="Helical" evidence="8">
    <location>
        <begin position="557"/>
        <end position="576"/>
    </location>
</feature>
<sequence>MSLKARKLKMSSRSGSMTALYNKSKRLLNRWSVQGLGSLPGLLLMAVLILYPLASLLLQAVFPHLFDMEMSWEPSLTSIAAVLTDRTNLIAVMNSAITGVCAAVVATLLGTLTAYAAWKSDGKVKACLQLSVWLLFFSPSYLIAQGWIIFMQNGGIAVQLFGLQAGWSDWFFSRFGLILVMGFRYFPFVHLSMSQAFAQLGEEYIRAGRMLGANKRVLFTWIVFPLLTPAWMAGASIAFAEGFGDFGMAAAITPHSHVPTITYRIYTALNQAPVNYPDASVLSAIVLIVTALALWLQFRWMKRSSYTLVSTHTKPMESKGPAWGAVWTSYAILLFAVLLPFGSTLTVSLWKTWSGGIAGSNWTLAHYAALLDTDGEVLAAIMRSLAYALVVAAATLVLGLMISFQMTFFQNKINKAMDTIILSTMAIPGVVLAAGFVFAWNATWLIPLHLVLYGTPVCLALAYMASALPYSVRLQLGAMSQLSGNLLTAAQVLGARKTRVLRVIVLPLIRMTVMSSFVLTFIHTFFELPASAMLYPAGQPPLPVAIAARFNSFDWPAGSAMAVEGMAVLILIYLLTHRWLRKPDGRKEAADNRIKRETAPLQTAERTRQTLHL</sequence>
<accession>A0A4R5KST9</accession>
<feature type="compositionally biased region" description="Basic and acidic residues" evidence="9">
    <location>
        <begin position="586"/>
        <end position="598"/>
    </location>
</feature>
<keyword evidence="4" id="KW-0997">Cell inner membrane</keyword>
<dbReference type="PANTHER" id="PTHR43357">
    <property type="entry name" value="INNER MEMBRANE ABC TRANSPORTER PERMEASE PROTEIN YDCV"/>
    <property type="match status" value="1"/>
</dbReference>
<reference evidence="11 12" key="1">
    <citation type="submission" date="2019-03" db="EMBL/GenBank/DDBJ databases">
        <title>This is whole genome sequence of Paenibacillus sp MS74 strain.</title>
        <authorList>
            <person name="Trinh H.N."/>
        </authorList>
    </citation>
    <scope>NUCLEOTIDE SEQUENCE [LARGE SCALE GENOMIC DNA]</scope>
    <source>
        <strain evidence="11 12">MS74</strain>
    </source>
</reference>
<dbReference type="Gene3D" id="1.10.3720.10">
    <property type="entry name" value="MetI-like"/>
    <property type="match status" value="2"/>
</dbReference>
<organism evidence="11 12">
    <name type="scientific">Paenibacillus piri</name>
    <dbReference type="NCBI Taxonomy" id="2547395"/>
    <lineage>
        <taxon>Bacteria</taxon>
        <taxon>Bacillati</taxon>
        <taxon>Bacillota</taxon>
        <taxon>Bacilli</taxon>
        <taxon>Bacillales</taxon>
        <taxon>Paenibacillaceae</taxon>
        <taxon>Paenibacillus</taxon>
    </lineage>
</organism>
<evidence type="ECO:0000259" key="10">
    <source>
        <dbReference type="PROSITE" id="PS50928"/>
    </source>
</evidence>
<comment type="similarity">
    <text evidence="8">Belongs to the binding-protein-dependent transport system permease family.</text>
</comment>
<feature type="transmembrane region" description="Helical" evidence="8">
    <location>
        <begin position="446"/>
        <end position="465"/>
    </location>
</feature>
<dbReference type="GO" id="GO:0055085">
    <property type="term" value="P:transmembrane transport"/>
    <property type="evidence" value="ECO:0007669"/>
    <property type="project" value="InterPro"/>
</dbReference>
<feature type="domain" description="ABC transmembrane type-1" evidence="10">
    <location>
        <begin position="381"/>
        <end position="576"/>
    </location>
</feature>
<feature type="transmembrane region" description="Helical" evidence="8">
    <location>
        <begin position="96"/>
        <end position="118"/>
    </location>
</feature>
<evidence type="ECO:0000256" key="9">
    <source>
        <dbReference type="SAM" id="MobiDB-lite"/>
    </source>
</evidence>
<dbReference type="InterPro" id="IPR000515">
    <property type="entry name" value="MetI-like"/>
</dbReference>
<keyword evidence="12" id="KW-1185">Reference proteome</keyword>
<evidence type="ECO:0000256" key="4">
    <source>
        <dbReference type="ARBA" id="ARBA00022519"/>
    </source>
</evidence>
<evidence type="ECO:0000256" key="2">
    <source>
        <dbReference type="ARBA" id="ARBA00022448"/>
    </source>
</evidence>
<dbReference type="PROSITE" id="PS50928">
    <property type="entry name" value="ABC_TM1"/>
    <property type="match status" value="2"/>
</dbReference>
<evidence type="ECO:0000256" key="7">
    <source>
        <dbReference type="ARBA" id="ARBA00023136"/>
    </source>
</evidence>
<name>A0A4R5KST9_9BACL</name>
<evidence type="ECO:0000256" key="1">
    <source>
        <dbReference type="ARBA" id="ARBA00004429"/>
    </source>
</evidence>
<feature type="transmembrane region" description="Helical" evidence="8">
    <location>
        <begin position="385"/>
        <end position="408"/>
    </location>
</feature>
<feature type="region of interest" description="Disordered" evidence="9">
    <location>
        <begin position="586"/>
        <end position="613"/>
    </location>
</feature>
<feature type="transmembrane region" description="Helical" evidence="8">
    <location>
        <begin position="170"/>
        <end position="186"/>
    </location>
</feature>
<keyword evidence="6 8" id="KW-1133">Transmembrane helix</keyword>
<dbReference type="SUPFAM" id="SSF161098">
    <property type="entry name" value="MetI-like"/>
    <property type="match status" value="2"/>
</dbReference>
<dbReference type="CDD" id="cd06261">
    <property type="entry name" value="TM_PBP2"/>
    <property type="match status" value="2"/>
</dbReference>
<keyword evidence="5 8" id="KW-0812">Transmembrane</keyword>
<keyword evidence="3" id="KW-1003">Cell membrane</keyword>
<evidence type="ECO:0000256" key="5">
    <source>
        <dbReference type="ARBA" id="ARBA00022692"/>
    </source>
</evidence>
<evidence type="ECO:0000313" key="12">
    <source>
        <dbReference type="Proteomes" id="UP000295636"/>
    </source>
</evidence>